<gene>
    <name evidence="2" type="ORF">ACFPEL_21785</name>
</gene>
<feature type="transmembrane region" description="Helical" evidence="1">
    <location>
        <begin position="107"/>
        <end position="124"/>
    </location>
</feature>
<evidence type="ECO:0000313" key="2">
    <source>
        <dbReference type="EMBL" id="MFC4835055.1"/>
    </source>
</evidence>
<organism evidence="2 3">
    <name type="scientific">Actinomycetospora chibensis</name>
    <dbReference type="NCBI Taxonomy" id="663606"/>
    <lineage>
        <taxon>Bacteria</taxon>
        <taxon>Bacillati</taxon>
        <taxon>Actinomycetota</taxon>
        <taxon>Actinomycetes</taxon>
        <taxon>Pseudonocardiales</taxon>
        <taxon>Pseudonocardiaceae</taxon>
        <taxon>Actinomycetospora</taxon>
    </lineage>
</organism>
<keyword evidence="1" id="KW-0472">Membrane</keyword>
<dbReference type="EMBL" id="JBHSIM010000045">
    <property type="protein sequence ID" value="MFC4835055.1"/>
    <property type="molecule type" value="Genomic_DNA"/>
</dbReference>
<sequence length="164" mass="17446">MSWQLLLEFVGSTAYGVLSSVIPIFNSELYVVASQVGGFAEEVTAATGCALGQSIGKVGTVVALRRGATFGWVRRIRDRPRTPAGQVRTTLRGWSDRMMGLIGESRWGVAIVFLSACVFIPPLYPLTLAVAGTRMSVIAFGPAVLAGRMLLFLAIAFGVSALVH</sequence>
<accession>A0ABV9RRJ8</accession>
<name>A0ABV9RRJ8_9PSEU</name>
<comment type="caution">
    <text evidence="2">The sequence shown here is derived from an EMBL/GenBank/DDBJ whole genome shotgun (WGS) entry which is preliminary data.</text>
</comment>
<feature type="transmembrane region" description="Helical" evidence="1">
    <location>
        <begin position="136"/>
        <end position="163"/>
    </location>
</feature>
<keyword evidence="1" id="KW-0812">Transmembrane</keyword>
<evidence type="ECO:0000313" key="3">
    <source>
        <dbReference type="Proteomes" id="UP001595909"/>
    </source>
</evidence>
<dbReference type="RefSeq" id="WP_274187425.1">
    <property type="nucleotide sequence ID" value="NZ_BAABHN010000045.1"/>
</dbReference>
<keyword evidence="1" id="KW-1133">Transmembrane helix</keyword>
<keyword evidence="3" id="KW-1185">Reference proteome</keyword>
<dbReference type="Proteomes" id="UP001595909">
    <property type="component" value="Unassembled WGS sequence"/>
</dbReference>
<proteinExistence type="predicted"/>
<protein>
    <recommendedName>
        <fullName evidence="4">VTT domain-containing protein</fullName>
    </recommendedName>
</protein>
<reference evidence="3" key="1">
    <citation type="journal article" date="2019" name="Int. J. Syst. Evol. Microbiol.">
        <title>The Global Catalogue of Microorganisms (GCM) 10K type strain sequencing project: providing services to taxonomists for standard genome sequencing and annotation.</title>
        <authorList>
            <consortium name="The Broad Institute Genomics Platform"/>
            <consortium name="The Broad Institute Genome Sequencing Center for Infectious Disease"/>
            <person name="Wu L."/>
            <person name="Ma J."/>
        </authorList>
    </citation>
    <scope>NUCLEOTIDE SEQUENCE [LARGE SCALE GENOMIC DNA]</scope>
    <source>
        <strain evidence="3">CCUG 50347</strain>
    </source>
</reference>
<evidence type="ECO:0000256" key="1">
    <source>
        <dbReference type="SAM" id="Phobius"/>
    </source>
</evidence>
<evidence type="ECO:0008006" key="4">
    <source>
        <dbReference type="Google" id="ProtNLM"/>
    </source>
</evidence>